<dbReference type="EMBL" id="JACXVP010000004">
    <property type="protein sequence ID" value="KAG5610649.1"/>
    <property type="molecule type" value="Genomic_DNA"/>
</dbReference>
<proteinExistence type="predicted"/>
<reference evidence="1 2" key="1">
    <citation type="submission" date="2020-09" db="EMBL/GenBank/DDBJ databases">
        <title>De no assembly of potato wild relative species, Solanum commersonii.</title>
        <authorList>
            <person name="Cho K."/>
        </authorList>
    </citation>
    <scope>NUCLEOTIDE SEQUENCE [LARGE SCALE GENOMIC DNA]</scope>
    <source>
        <strain evidence="1">LZ3.2</strain>
        <tissue evidence="1">Leaf</tissue>
    </source>
</reference>
<protein>
    <submittedName>
        <fullName evidence="1">Uncharacterized protein</fullName>
    </submittedName>
</protein>
<dbReference type="AlphaFoldDB" id="A0A9J5ZCR3"/>
<dbReference type="Proteomes" id="UP000824120">
    <property type="component" value="Chromosome 4"/>
</dbReference>
<organism evidence="1 2">
    <name type="scientific">Solanum commersonii</name>
    <name type="common">Commerson's wild potato</name>
    <name type="synonym">Commerson's nightshade</name>
    <dbReference type="NCBI Taxonomy" id="4109"/>
    <lineage>
        <taxon>Eukaryota</taxon>
        <taxon>Viridiplantae</taxon>
        <taxon>Streptophyta</taxon>
        <taxon>Embryophyta</taxon>
        <taxon>Tracheophyta</taxon>
        <taxon>Spermatophyta</taxon>
        <taxon>Magnoliopsida</taxon>
        <taxon>eudicotyledons</taxon>
        <taxon>Gunneridae</taxon>
        <taxon>Pentapetalae</taxon>
        <taxon>asterids</taxon>
        <taxon>lamiids</taxon>
        <taxon>Solanales</taxon>
        <taxon>Solanaceae</taxon>
        <taxon>Solanoideae</taxon>
        <taxon>Solaneae</taxon>
        <taxon>Solanum</taxon>
    </lineage>
</organism>
<sequence>MVLNSIVFLISQNKRFVKLVLYGVRFKAECKVGFLSDRHILIRHTTIWVYYQRQSKVGTLVQPRGRNFLAFAWISFPSLSPNFFH</sequence>
<evidence type="ECO:0000313" key="1">
    <source>
        <dbReference type="EMBL" id="KAG5610649.1"/>
    </source>
</evidence>
<accession>A0A9J5ZCR3</accession>
<name>A0A9J5ZCR3_SOLCO</name>
<comment type="caution">
    <text evidence="1">The sequence shown here is derived from an EMBL/GenBank/DDBJ whole genome shotgun (WGS) entry which is preliminary data.</text>
</comment>
<keyword evidence="2" id="KW-1185">Reference proteome</keyword>
<gene>
    <name evidence="1" type="ORF">H5410_021930</name>
</gene>
<evidence type="ECO:0000313" key="2">
    <source>
        <dbReference type="Proteomes" id="UP000824120"/>
    </source>
</evidence>
<dbReference type="OrthoDB" id="851886at2759"/>